<keyword evidence="2" id="KW-1185">Reference proteome</keyword>
<dbReference type="EMBL" id="BACD03000030">
    <property type="protein sequence ID" value="GAO50216.1"/>
    <property type="molecule type" value="Genomic_DNA"/>
</dbReference>
<comment type="caution">
    <text evidence="1">The sequence shown here is derived from an EMBL/GenBank/DDBJ whole genome shotgun (WGS) entry which is preliminary data.</text>
</comment>
<gene>
    <name evidence="1" type="ORF">G7K_4348-t1</name>
</gene>
<reference evidence="1 2" key="3">
    <citation type="journal article" date="2015" name="Genome Announc.">
        <title>Draft Genome Sequence of the Archiascomycetous Yeast Saitoella complicata.</title>
        <authorList>
            <person name="Yamauchi K."/>
            <person name="Kondo S."/>
            <person name="Hamamoto M."/>
            <person name="Takahashi Y."/>
            <person name="Ogura Y."/>
            <person name="Hayashi T."/>
            <person name="Nishida H."/>
        </authorList>
    </citation>
    <scope>NUCLEOTIDE SEQUENCE [LARGE SCALE GENOMIC DNA]</scope>
    <source>
        <strain evidence="1 2">NRRL Y-17804</strain>
    </source>
</reference>
<protein>
    <submittedName>
        <fullName evidence="1">Uncharacterized protein</fullName>
    </submittedName>
</protein>
<organism evidence="1 2">
    <name type="scientific">Saitoella complicata (strain BCRC 22490 / CBS 7301 / JCM 7358 / NBRC 10748 / NRRL Y-17804)</name>
    <dbReference type="NCBI Taxonomy" id="698492"/>
    <lineage>
        <taxon>Eukaryota</taxon>
        <taxon>Fungi</taxon>
        <taxon>Dikarya</taxon>
        <taxon>Ascomycota</taxon>
        <taxon>Taphrinomycotina</taxon>
        <taxon>Taphrinomycotina incertae sedis</taxon>
        <taxon>Saitoella</taxon>
    </lineage>
</organism>
<evidence type="ECO:0000313" key="1">
    <source>
        <dbReference type="EMBL" id="GAO50216.1"/>
    </source>
</evidence>
<reference evidence="1 2" key="2">
    <citation type="journal article" date="2014" name="J. Gen. Appl. Microbiol.">
        <title>The early diverging ascomycetous budding yeast Saitoella complicata has three histone deacetylases belonging to the Clr6, Hos2, and Rpd3 lineages.</title>
        <authorList>
            <person name="Nishida H."/>
            <person name="Matsumoto T."/>
            <person name="Kondo S."/>
            <person name="Hamamoto M."/>
            <person name="Yoshikawa H."/>
        </authorList>
    </citation>
    <scope>NUCLEOTIDE SEQUENCE [LARGE SCALE GENOMIC DNA]</scope>
    <source>
        <strain evidence="1 2">NRRL Y-17804</strain>
    </source>
</reference>
<name>A0A0E9NKI7_SAICN</name>
<sequence length="144" mass="16396">MRDLALSCDPATLTATMKGLCHQKHLEFLAFNFPCYEMYDQLHSPSSSVSSKVSEGWNSMCLWNVISHRLQIFWRLHLLSGRAVPTLEYALLHFEGVKIKEVHVTYTCESSNDYEMGPLTIEARRPTDGRPMGRLYLPAPDAYG</sequence>
<accession>A0A0E9NKI7</accession>
<dbReference type="AlphaFoldDB" id="A0A0E9NKI7"/>
<proteinExistence type="predicted"/>
<dbReference type="Proteomes" id="UP000033140">
    <property type="component" value="Unassembled WGS sequence"/>
</dbReference>
<evidence type="ECO:0000313" key="2">
    <source>
        <dbReference type="Proteomes" id="UP000033140"/>
    </source>
</evidence>
<reference evidence="1 2" key="1">
    <citation type="journal article" date="2011" name="J. Gen. Appl. Microbiol.">
        <title>Draft genome sequencing of the enigmatic yeast Saitoella complicata.</title>
        <authorList>
            <person name="Nishida H."/>
            <person name="Hamamoto M."/>
            <person name="Sugiyama J."/>
        </authorList>
    </citation>
    <scope>NUCLEOTIDE SEQUENCE [LARGE SCALE GENOMIC DNA]</scope>
    <source>
        <strain evidence="1 2">NRRL Y-17804</strain>
    </source>
</reference>